<feature type="binding site" evidence="7 8">
    <location>
        <position position="122"/>
    </location>
    <ligand>
        <name>S-adenosyl-L-methionine</name>
        <dbReference type="ChEBI" id="CHEBI:59789"/>
    </ligand>
</feature>
<feature type="binding site" evidence="7 8">
    <location>
        <position position="26"/>
    </location>
    <ligand>
        <name>S-adenosyl-L-methionine</name>
        <dbReference type="ChEBI" id="CHEBI:59789"/>
    </ligand>
</feature>
<dbReference type="KEGG" id="ghl:GM160_01570"/>
<comment type="similarity">
    <text evidence="7">Belongs to the class I-like SAM-binding methyltransferase superfamily. rRNA adenine N(6)-methyltransferase family. RsmA subfamily.</text>
</comment>
<dbReference type="InterPro" id="IPR011530">
    <property type="entry name" value="rRNA_adenine_dimethylase"/>
</dbReference>
<keyword evidence="1 7" id="KW-0963">Cytoplasm</keyword>
<evidence type="ECO:0000313" key="11">
    <source>
        <dbReference type="Proteomes" id="UP000427716"/>
    </source>
</evidence>
<dbReference type="Proteomes" id="UP000427716">
    <property type="component" value="Chromosome"/>
</dbReference>
<feature type="binding site" evidence="7 8">
    <location>
        <position position="49"/>
    </location>
    <ligand>
        <name>S-adenosyl-L-methionine</name>
        <dbReference type="ChEBI" id="CHEBI:59789"/>
    </ligand>
</feature>
<dbReference type="InterPro" id="IPR020598">
    <property type="entry name" value="rRNA_Ade_methylase_Trfase_N"/>
</dbReference>
<dbReference type="RefSeq" id="WP_156227618.1">
    <property type="nucleotide sequence ID" value="NZ_CP046415.1"/>
</dbReference>
<feature type="binding site" evidence="7 8">
    <location>
        <position position="70"/>
    </location>
    <ligand>
        <name>S-adenosyl-L-methionine</name>
        <dbReference type="ChEBI" id="CHEBI:59789"/>
    </ligand>
</feature>
<dbReference type="FunFam" id="1.10.8.100:FF:000001">
    <property type="entry name" value="Ribosomal RNA small subunit methyltransferase A"/>
    <property type="match status" value="1"/>
</dbReference>
<dbReference type="PROSITE" id="PS01131">
    <property type="entry name" value="RRNA_A_DIMETH"/>
    <property type="match status" value="1"/>
</dbReference>
<accession>A0A6I6D8E8</accession>
<feature type="binding site" evidence="7 8">
    <location>
        <position position="98"/>
    </location>
    <ligand>
        <name>S-adenosyl-L-methionine</name>
        <dbReference type="ChEBI" id="CHEBI:59789"/>
    </ligand>
</feature>
<keyword evidence="4 7" id="KW-0808">Transferase</keyword>
<dbReference type="InterPro" id="IPR029063">
    <property type="entry name" value="SAM-dependent_MTases_sf"/>
</dbReference>
<dbReference type="InterPro" id="IPR001737">
    <property type="entry name" value="KsgA/Erm"/>
</dbReference>
<dbReference type="NCBIfam" id="TIGR00755">
    <property type="entry name" value="ksgA"/>
    <property type="match status" value="1"/>
</dbReference>
<dbReference type="AlphaFoldDB" id="A0A6I6D8E8"/>
<evidence type="ECO:0000256" key="4">
    <source>
        <dbReference type="ARBA" id="ARBA00022679"/>
    </source>
</evidence>
<reference evidence="10 11" key="1">
    <citation type="submission" date="2019-11" db="EMBL/GenBank/DDBJ databases">
        <authorList>
            <person name="Zhang J."/>
            <person name="Sun C."/>
        </authorList>
    </citation>
    <scope>NUCLEOTIDE SEQUENCE [LARGE SCALE GENOMIC DNA]</scope>
    <source>
        <strain evidence="11">sp2</strain>
    </source>
</reference>
<comment type="function">
    <text evidence="7">Specifically dimethylates two adjacent adenosines (A1518 and A1519) in the loop of a conserved hairpin near the 3'-end of 16S rRNA in the 30S particle. May play a critical role in biogenesis of 30S subunits.</text>
</comment>
<evidence type="ECO:0000256" key="2">
    <source>
        <dbReference type="ARBA" id="ARBA00022552"/>
    </source>
</evidence>
<protein>
    <recommendedName>
        <fullName evidence="7">Ribosomal RNA small subunit methyltransferase A</fullName>
        <ecNumber evidence="7">2.1.1.182</ecNumber>
    </recommendedName>
    <alternativeName>
        <fullName evidence="7">16S rRNA (adenine(1518)-N(6)/adenine(1519)-N(6))-dimethyltransferase</fullName>
    </alternativeName>
    <alternativeName>
        <fullName evidence="7">16S rRNA dimethyladenosine transferase</fullName>
    </alternativeName>
    <alternativeName>
        <fullName evidence="7">16S rRNA dimethylase</fullName>
    </alternativeName>
    <alternativeName>
        <fullName evidence="7">S-adenosylmethionine-6-N', N'-adenosyl(rRNA) dimethyltransferase</fullName>
    </alternativeName>
</protein>
<name>A0A6I6D8E8_9GAMM</name>
<dbReference type="EMBL" id="CP046415">
    <property type="protein sequence ID" value="QGT77682.1"/>
    <property type="molecule type" value="Genomic_DNA"/>
</dbReference>
<keyword evidence="6 7" id="KW-0694">RNA-binding</keyword>
<keyword evidence="3 7" id="KW-0489">Methyltransferase</keyword>
<keyword evidence="5 7" id="KW-0949">S-adenosyl-L-methionine</keyword>
<evidence type="ECO:0000256" key="7">
    <source>
        <dbReference type="HAMAP-Rule" id="MF_00607"/>
    </source>
</evidence>
<dbReference type="Pfam" id="PF00398">
    <property type="entry name" value="RrnaAD"/>
    <property type="match status" value="1"/>
</dbReference>
<dbReference type="SMART" id="SM00650">
    <property type="entry name" value="rADc"/>
    <property type="match status" value="1"/>
</dbReference>
<feature type="domain" description="Ribosomal RNA adenine methylase transferase N-terminal" evidence="9">
    <location>
        <begin position="31"/>
        <end position="207"/>
    </location>
</feature>
<dbReference type="CDD" id="cd02440">
    <property type="entry name" value="AdoMet_MTases"/>
    <property type="match status" value="1"/>
</dbReference>
<evidence type="ECO:0000313" key="10">
    <source>
        <dbReference type="EMBL" id="QGT77682.1"/>
    </source>
</evidence>
<dbReference type="Gene3D" id="1.10.8.100">
    <property type="entry name" value="Ribosomal RNA adenine dimethylase-like, domain 2"/>
    <property type="match status" value="1"/>
</dbReference>
<dbReference type="PANTHER" id="PTHR11727:SF7">
    <property type="entry name" value="DIMETHYLADENOSINE TRANSFERASE-RELATED"/>
    <property type="match status" value="1"/>
</dbReference>
<evidence type="ECO:0000256" key="3">
    <source>
        <dbReference type="ARBA" id="ARBA00022603"/>
    </source>
</evidence>
<dbReference type="PANTHER" id="PTHR11727">
    <property type="entry name" value="DIMETHYLADENOSINE TRANSFERASE"/>
    <property type="match status" value="1"/>
</dbReference>
<dbReference type="GO" id="GO:0052908">
    <property type="term" value="F:16S rRNA (adenine(1518)-N(6)/adenine(1519)-N(6))-dimethyltransferase activity"/>
    <property type="evidence" value="ECO:0007669"/>
    <property type="project" value="UniProtKB-EC"/>
</dbReference>
<dbReference type="InterPro" id="IPR023165">
    <property type="entry name" value="rRNA_Ade_diMease-like_C"/>
</dbReference>
<evidence type="ECO:0000256" key="1">
    <source>
        <dbReference type="ARBA" id="ARBA00022490"/>
    </source>
</evidence>
<dbReference type="HAMAP" id="MF_00607">
    <property type="entry name" value="16SrRNA_methyltr_A"/>
    <property type="match status" value="1"/>
</dbReference>
<evidence type="ECO:0000256" key="5">
    <source>
        <dbReference type="ARBA" id="ARBA00022691"/>
    </source>
</evidence>
<dbReference type="InterPro" id="IPR020596">
    <property type="entry name" value="rRNA_Ade_Mease_Trfase_CS"/>
</dbReference>
<comment type="catalytic activity">
    <reaction evidence="7">
        <text>adenosine(1518)/adenosine(1519) in 16S rRNA + 4 S-adenosyl-L-methionine = N(6)-dimethyladenosine(1518)/N(6)-dimethyladenosine(1519) in 16S rRNA + 4 S-adenosyl-L-homocysteine + 4 H(+)</text>
        <dbReference type="Rhea" id="RHEA:19609"/>
        <dbReference type="Rhea" id="RHEA-COMP:10232"/>
        <dbReference type="Rhea" id="RHEA-COMP:10233"/>
        <dbReference type="ChEBI" id="CHEBI:15378"/>
        <dbReference type="ChEBI" id="CHEBI:57856"/>
        <dbReference type="ChEBI" id="CHEBI:59789"/>
        <dbReference type="ChEBI" id="CHEBI:74411"/>
        <dbReference type="ChEBI" id="CHEBI:74493"/>
        <dbReference type="EC" id="2.1.1.182"/>
    </reaction>
</comment>
<dbReference type="GO" id="GO:0003723">
    <property type="term" value="F:RNA binding"/>
    <property type="evidence" value="ECO:0007669"/>
    <property type="project" value="UniProtKB-UniRule"/>
</dbReference>
<evidence type="ECO:0000256" key="8">
    <source>
        <dbReference type="PROSITE-ProRule" id="PRU01026"/>
    </source>
</evidence>
<proteinExistence type="inferred from homology"/>
<organism evidence="10 11">
    <name type="scientific">Guyparkeria halophila</name>
    <dbReference type="NCBI Taxonomy" id="47960"/>
    <lineage>
        <taxon>Bacteria</taxon>
        <taxon>Pseudomonadati</taxon>
        <taxon>Pseudomonadota</taxon>
        <taxon>Gammaproteobacteria</taxon>
        <taxon>Chromatiales</taxon>
        <taxon>Thioalkalibacteraceae</taxon>
        <taxon>Guyparkeria</taxon>
    </lineage>
</organism>
<feature type="binding site" evidence="7 8">
    <location>
        <position position="24"/>
    </location>
    <ligand>
        <name>S-adenosyl-L-methionine</name>
        <dbReference type="ChEBI" id="CHEBI:59789"/>
    </ligand>
</feature>
<dbReference type="PROSITE" id="PS51689">
    <property type="entry name" value="SAM_RNA_A_N6_MT"/>
    <property type="match status" value="1"/>
</dbReference>
<comment type="subcellular location">
    <subcellularLocation>
        <location evidence="7">Cytoplasm</location>
    </subcellularLocation>
</comment>
<keyword evidence="11" id="KW-1185">Reference proteome</keyword>
<sequence length="277" mass="29966">MAAAGNSKKGVQDGHRARKRFGQNFLVDYGVIDRILGAIPGDGPVIEIGPGLGALTVPLAQRGNRVVAIELDRDVIRHLRVKLDAEGVGRQVELVGQDALRLDLDALCEAQGLTPPLTLVGNLPYNIATALITRLLQQSTRIHDMVFMVQREVGNRLAAGPNDSAYGRLSVLTAMHAEVEHLFDVPPEAFNPPPKVESSVIRITPRAEPLVPPAEQARFETLVTAAFAQRRKTLRNNLKPLMPASTIEASGIDPSLRAQALDIPAFLTLARRLDPSS</sequence>
<evidence type="ECO:0000256" key="6">
    <source>
        <dbReference type="ARBA" id="ARBA00022884"/>
    </source>
</evidence>
<dbReference type="GO" id="GO:0005829">
    <property type="term" value="C:cytosol"/>
    <property type="evidence" value="ECO:0007669"/>
    <property type="project" value="TreeGrafter"/>
</dbReference>
<dbReference type="SUPFAM" id="SSF53335">
    <property type="entry name" value="S-adenosyl-L-methionine-dependent methyltransferases"/>
    <property type="match status" value="1"/>
</dbReference>
<dbReference type="EC" id="2.1.1.182" evidence="7"/>
<keyword evidence="2 7" id="KW-0698">rRNA processing</keyword>
<dbReference type="Gene3D" id="3.40.50.150">
    <property type="entry name" value="Vaccinia Virus protein VP39"/>
    <property type="match status" value="1"/>
</dbReference>
<gene>
    <name evidence="7 10" type="primary">rsmA</name>
    <name evidence="7" type="synonym">ksgA</name>
    <name evidence="10" type="ORF">GM160_01570</name>
</gene>
<evidence type="ECO:0000259" key="9">
    <source>
        <dbReference type="SMART" id="SM00650"/>
    </source>
</evidence>